<comment type="caution">
    <text evidence="1">The sequence shown here is derived from an EMBL/GenBank/DDBJ whole genome shotgun (WGS) entry which is preliminary data.</text>
</comment>
<accession>I0JX84</accession>
<evidence type="ECO:0000313" key="2">
    <source>
        <dbReference type="Proteomes" id="UP000004837"/>
    </source>
</evidence>
<proteinExistence type="predicted"/>
<dbReference type="Proteomes" id="UP000004837">
    <property type="component" value="Unassembled WGS sequence"/>
</dbReference>
<evidence type="ECO:0000313" key="1">
    <source>
        <dbReference type="EMBL" id="CCG91853.1"/>
    </source>
</evidence>
<dbReference type="InParanoid" id="I0JX84"/>
<name>I0JX84_METFB</name>
<protein>
    <submittedName>
        <fullName evidence="1">Uncharacterized protein</fullName>
    </submittedName>
</protein>
<dbReference type="EMBL" id="CAHT01000026">
    <property type="protein sequence ID" value="CCG91853.1"/>
    <property type="molecule type" value="Genomic_DNA"/>
</dbReference>
<reference evidence="1 2" key="1">
    <citation type="journal article" date="2012" name="J. Bacteriol.">
        <title>Draft Genome Sequence of the Volcano-Inhabiting Thermoacidophilic Methanotroph Methylacidiphilum fumariolicum Strain SolV.</title>
        <authorList>
            <person name="Khadem A.F."/>
            <person name="Wieczorek A.S."/>
            <person name="Pol A."/>
            <person name="Vuilleumier S."/>
            <person name="Harhangi H.R."/>
            <person name="Dunfield P.F."/>
            <person name="Kalyuzhnaya M.G."/>
            <person name="Murrell J.C."/>
            <person name="Francoijs K.-J."/>
            <person name="Stunnenberg H.G."/>
            <person name="Stein L.Y."/>
            <person name="DiSpirito A.A."/>
            <person name="Semrau J.D."/>
            <person name="Lajus A."/>
            <person name="Medigue C."/>
            <person name="Klotz M.G."/>
            <person name="Jetten M.S.M."/>
            <person name="Op den Camp H.J.M."/>
        </authorList>
    </citation>
    <scope>NUCLEOTIDE SEQUENCE [LARGE SCALE GENOMIC DNA]</scope>
    <source>
        <strain evidence="1 2">SolV</strain>
    </source>
</reference>
<gene>
    <name evidence="1" type="ORF">MFUM_230032</name>
</gene>
<sequence length="56" mass="6136">MEAKVANVRKDFLHKQSAAMVGRSGLLITEALEPKRMRVLARGSLVKLRKTGSAKS</sequence>
<dbReference type="AlphaFoldDB" id="I0JX84"/>
<organism evidence="1 2">
    <name type="scientific">Methylacidiphilum fumariolicum (strain SolV)</name>
    <dbReference type="NCBI Taxonomy" id="1156937"/>
    <lineage>
        <taxon>Bacteria</taxon>
        <taxon>Pseudomonadati</taxon>
        <taxon>Verrucomicrobiota</taxon>
        <taxon>Methylacidiphilae</taxon>
        <taxon>Methylacidiphilales</taxon>
        <taxon>Methylacidiphilaceae</taxon>
        <taxon>Methylacidiphilum (ex Ratnadevi et al. 2023)</taxon>
    </lineage>
</organism>